<dbReference type="InterPro" id="IPR001128">
    <property type="entry name" value="Cyt_P450"/>
</dbReference>
<comment type="caution">
    <text evidence="3">The sequence shown here is derived from an EMBL/GenBank/DDBJ whole genome shotgun (WGS) entry which is preliminary data.</text>
</comment>
<dbReference type="PANTHER" id="PTHR46696">
    <property type="entry name" value="P450, PUTATIVE (EUROFUNG)-RELATED"/>
    <property type="match status" value="1"/>
</dbReference>
<reference evidence="3 4" key="1">
    <citation type="submission" date="2022-06" db="EMBL/GenBank/DDBJ databases">
        <title>Genomic Encyclopedia of Archaeal and Bacterial Type Strains, Phase II (KMG-II): from individual species to whole genera.</title>
        <authorList>
            <person name="Goeker M."/>
        </authorList>
    </citation>
    <scope>NUCLEOTIDE SEQUENCE [LARGE SCALE GENOMIC DNA]</scope>
    <source>
        <strain evidence="3 4">DSM 40477</strain>
    </source>
</reference>
<dbReference type="CDD" id="cd11029">
    <property type="entry name" value="CYP107-like"/>
    <property type="match status" value="1"/>
</dbReference>
<keyword evidence="4" id="KW-1185">Reference proteome</keyword>
<protein>
    <submittedName>
        <fullName evidence="3">Cytochrome P450</fullName>
    </submittedName>
</protein>
<name>A0ABT1HN94_STRSD</name>
<keyword evidence="2" id="KW-0479">Metal-binding</keyword>
<dbReference type="PANTHER" id="PTHR46696:SF1">
    <property type="entry name" value="CYTOCHROME P450 YJIB-RELATED"/>
    <property type="match status" value="1"/>
</dbReference>
<dbReference type="RefSeq" id="WP_253667940.1">
    <property type="nucleotide sequence ID" value="NZ_JAMTCP010000002.1"/>
</dbReference>
<dbReference type="PRINTS" id="PR00359">
    <property type="entry name" value="BP450"/>
</dbReference>
<keyword evidence="2" id="KW-0503">Monooxygenase</keyword>
<dbReference type="InterPro" id="IPR002397">
    <property type="entry name" value="Cyt_P450_B"/>
</dbReference>
<evidence type="ECO:0000256" key="2">
    <source>
        <dbReference type="RuleBase" id="RU000461"/>
    </source>
</evidence>
<sequence length="401" mass="44650">MHHTVLDAAFVQDPYPLYARLRREAPVSRAVTATGLSVWLVTRYEDARAALADPRLSKDARRIREVLEIRGGVRVLDESIIEHMLNSDQPDHTRLRRLVGKAFTARRVEALRPRIEEISAGLLDGINPDSEIDLLTAYAFPLPITVICALLGIPDADHDAFRSWSNTIVTNSEPEEFERAQSGLVAYLVQLIDRKRREPGEDMLSALVAARDDGDQLSERELLAMVFLLLVAGHETTVNLIANGVLALLRHPDQMARLRADLGLLPSAVEEFLRYESPVNMATFRVTAEPVRIGEVEIPAEEVVLVSLGSANRDGDRYGDPDQLVIDRGLGGHLAFGHGIHYCLGAPLARLEAEIAFRDLLTRFGRIELAPGRELRWRDSQLMRGLVELPVRLTPAEVNAR</sequence>
<proteinExistence type="inferred from homology"/>
<dbReference type="PRINTS" id="PR00385">
    <property type="entry name" value="P450"/>
</dbReference>
<evidence type="ECO:0000313" key="4">
    <source>
        <dbReference type="Proteomes" id="UP001205311"/>
    </source>
</evidence>
<dbReference type="Gene3D" id="1.10.630.10">
    <property type="entry name" value="Cytochrome P450"/>
    <property type="match status" value="1"/>
</dbReference>
<dbReference type="InterPro" id="IPR036396">
    <property type="entry name" value="Cyt_P450_sf"/>
</dbReference>
<organism evidence="3 4">
    <name type="scientific">Streptoalloteichus tenebrarius (strain ATCC 17920 / DSM 40477 / JCM 4838 / CBS 697.72 / NBRC 16177 / NCIMB 11028 / NRRL B-12390 / A12253. 1 / ISP 5477)</name>
    <name type="common">Streptomyces tenebrarius</name>
    <dbReference type="NCBI Taxonomy" id="1933"/>
    <lineage>
        <taxon>Bacteria</taxon>
        <taxon>Bacillati</taxon>
        <taxon>Actinomycetota</taxon>
        <taxon>Actinomycetes</taxon>
        <taxon>Pseudonocardiales</taxon>
        <taxon>Pseudonocardiaceae</taxon>
        <taxon>Streptoalloteichus</taxon>
    </lineage>
</organism>
<keyword evidence="2" id="KW-0560">Oxidoreductase</keyword>
<dbReference type="Proteomes" id="UP001205311">
    <property type="component" value="Unassembled WGS sequence"/>
</dbReference>
<dbReference type="SUPFAM" id="SSF48264">
    <property type="entry name" value="Cytochrome P450"/>
    <property type="match status" value="1"/>
</dbReference>
<dbReference type="Pfam" id="PF00067">
    <property type="entry name" value="p450"/>
    <property type="match status" value="1"/>
</dbReference>
<dbReference type="InterPro" id="IPR017972">
    <property type="entry name" value="Cyt_P450_CS"/>
</dbReference>
<gene>
    <name evidence="3" type="ORF">LX15_000669</name>
</gene>
<comment type="similarity">
    <text evidence="1 2">Belongs to the cytochrome P450 family.</text>
</comment>
<keyword evidence="2" id="KW-0408">Iron</keyword>
<dbReference type="EMBL" id="JAMTCP010000002">
    <property type="protein sequence ID" value="MCP2256986.1"/>
    <property type="molecule type" value="Genomic_DNA"/>
</dbReference>
<accession>A0ABT1HN94</accession>
<dbReference type="PROSITE" id="PS00086">
    <property type="entry name" value="CYTOCHROME_P450"/>
    <property type="match status" value="1"/>
</dbReference>
<keyword evidence="2" id="KW-0349">Heme</keyword>
<evidence type="ECO:0000256" key="1">
    <source>
        <dbReference type="ARBA" id="ARBA00010617"/>
    </source>
</evidence>
<evidence type="ECO:0000313" key="3">
    <source>
        <dbReference type="EMBL" id="MCP2256986.1"/>
    </source>
</evidence>